<reference evidence="3" key="1">
    <citation type="submission" date="2017-03" db="EMBL/GenBank/DDBJ databases">
        <title>Phytopthora megakarya and P. palmivora, two closely related causual agents of cacao black pod achieved similar genome size and gene model numbers by different mechanisms.</title>
        <authorList>
            <person name="Ali S."/>
            <person name="Shao J."/>
            <person name="Larry D.J."/>
            <person name="Kronmiller B."/>
            <person name="Shen D."/>
            <person name="Strem M.D."/>
            <person name="Melnick R.L."/>
            <person name="Guiltinan M.J."/>
            <person name="Tyler B.M."/>
            <person name="Meinhardt L.W."/>
            <person name="Bailey B.A."/>
        </authorList>
    </citation>
    <scope>NUCLEOTIDE SEQUENCE [LARGE SCALE GENOMIC DNA]</scope>
    <source>
        <strain evidence="3">zdho120</strain>
    </source>
</reference>
<feature type="domain" description="HAT C-terminal dimerisation" evidence="1">
    <location>
        <begin position="13"/>
        <end position="54"/>
    </location>
</feature>
<keyword evidence="3" id="KW-1185">Reference proteome</keyword>
<comment type="caution">
    <text evidence="2">The sequence shown here is derived from an EMBL/GenBank/DDBJ whole genome shotgun (WGS) entry which is preliminary data.</text>
</comment>
<proteinExistence type="predicted"/>
<dbReference type="Proteomes" id="UP000198211">
    <property type="component" value="Unassembled WGS sequence"/>
</dbReference>
<name>A0A225WC85_9STRA</name>
<dbReference type="Pfam" id="PF05699">
    <property type="entry name" value="Dimer_Tnp_hAT"/>
    <property type="match status" value="1"/>
</dbReference>
<dbReference type="EMBL" id="NBNE01001179">
    <property type="protein sequence ID" value="OWZ15172.1"/>
    <property type="molecule type" value="Genomic_DNA"/>
</dbReference>
<dbReference type="SUPFAM" id="SSF53098">
    <property type="entry name" value="Ribonuclease H-like"/>
    <property type="match status" value="1"/>
</dbReference>
<evidence type="ECO:0000259" key="1">
    <source>
        <dbReference type="Pfam" id="PF05699"/>
    </source>
</evidence>
<dbReference type="GO" id="GO:0046983">
    <property type="term" value="F:protein dimerization activity"/>
    <property type="evidence" value="ECO:0007669"/>
    <property type="project" value="InterPro"/>
</dbReference>
<gene>
    <name evidence="2" type="ORF">PHMEG_00011235</name>
</gene>
<sequence>MFVDNALVTFNGDVGQFWNFAGDHRKYSKLLKLAAVILSIGVNTATCERYFSEHAAIHTAL</sequence>
<dbReference type="InterPro" id="IPR012337">
    <property type="entry name" value="RNaseH-like_sf"/>
</dbReference>
<evidence type="ECO:0000313" key="2">
    <source>
        <dbReference type="EMBL" id="OWZ15172.1"/>
    </source>
</evidence>
<dbReference type="InterPro" id="IPR008906">
    <property type="entry name" value="HATC_C_dom"/>
</dbReference>
<protein>
    <recommendedName>
        <fullName evidence="1">HAT C-terminal dimerisation domain-containing protein</fullName>
    </recommendedName>
</protein>
<dbReference type="OrthoDB" id="91442at2759"/>
<organism evidence="2 3">
    <name type="scientific">Phytophthora megakarya</name>
    <dbReference type="NCBI Taxonomy" id="4795"/>
    <lineage>
        <taxon>Eukaryota</taxon>
        <taxon>Sar</taxon>
        <taxon>Stramenopiles</taxon>
        <taxon>Oomycota</taxon>
        <taxon>Peronosporomycetes</taxon>
        <taxon>Peronosporales</taxon>
        <taxon>Peronosporaceae</taxon>
        <taxon>Phytophthora</taxon>
    </lineage>
</organism>
<dbReference type="AlphaFoldDB" id="A0A225WC85"/>
<evidence type="ECO:0000313" key="3">
    <source>
        <dbReference type="Proteomes" id="UP000198211"/>
    </source>
</evidence>
<accession>A0A225WC85</accession>